<evidence type="ECO:0000313" key="4">
    <source>
        <dbReference type="Proteomes" id="UP001237156"/>
    </source>
</evidence>
<comment type="caution">
    <text evidence="3">The sequence shown here is derived from an EMBL/GenBank/DDBJ whole genome shotgun (WGS) entry which is preliminary data.</text>
</comment>
<reference evidence="3 4" key="1">
    <citation type="submission" date="2023-04" db="EMBL/GenBank/DDBJ databases">
        <title>Ottowia paracancer sp. nov., isolated from human stomach.</title>
        <authorList>
            <person name="Song Y."/>
        </authorList>
    </citation>
    <scope>NUCLEOTIDE SEQUENCE [LARGE SCALE GENOMIC DNA]</scope>
    <source>
        <strain evidence="3 4">10c7w1</strain>
    </source>
</reference>
<organism evidence="3 4">
    <name type="scientific">Ottowia cancrivicina</name>
    <dbReference type="NCBI Taxonomy" id="3040346"/>
    <lineage>
        <taxon>Bacteria</taxon>
        <taxon>Pseudomonadati</taxon>
        <taxon>Pseudomonadota</taxon>
        <taxon>Betaproteobacteria</taxon>
        <taxon>Burkholderiales</taxon>
        <taxon>Comamonadaceae</taxon>
        <taxon>Ottowia</taxon>
    </lineage>
</organism>
<dbReference type="InterPro" id="IPR005532">
    <property type="entry name" value="SUMF_dom"/>
</dbReference>
<gene>
    <name evidence="3" type="ORF">QB898_03050</name>
</gene>
<dbReference type="InterPro" id="IPR051043">
    <property type="entry name" value="Sulfatase_Mod_Factor_Kinase"/>
</dbReference>
<feature type="domain" description="Sulfatase-modifying factor enzyme-like" evidence="2">
    <location>
        <begin position="47"/>
        <end position="140"/>
    </location>
</feature>
<dbReference type="Pfam" id="PF03781">
    <property type="entry name" value="FGE-sulfatase"/>
    <property type="match status" value="1"/>
</dbReference>
<dbReference type="SUPFAM" id="SSF56436">
    <property type="entry name" value="C-type lectin-like"/>
    <property type="match status" value="1"/>
</dbReference>
<protein>
    <submittedName>
        <fullName evidence="3">SUMF1/EgtB/PvdO family nonheme iron enzyme</fullName>
    </submittedName>
</protein>
<evidence type="ECO:0000313" key="3">
    <source>
        <dbReference type="EMBL" id="MDG9698705.1"/>
    </source>
</evidence>
<sequence length="144" mass="15885">MPPVRRRESAASGVLRRCKSSPGHKARLRFAPCSPSRPALSPLAARGQTGSCDMSGNAFEWVQDCWHNSYKEDGMEDAAPADGSAWESSCSFRNRYFSGLRMVQRGGSALAPAFGYARALVRHHAPPKWRGDDRGFRLARDPHP</sequence>
<dbReference type="InterPro" id="IPR016187">
    <property type="entry name" value="CTDL_fold"/>
</dbReference>
<dbReference type="EMBL" id="JARVII010000003">
    <property type="protein sequence ID" value="MDG9698705.1"/>
    <property type="molecule type" value="Genomic_DNA"/>
</dbReference>
<evidence type="ECO:0000259" key="2">
    <source>
        <dbReference type="Pfam" id="PF03781"/>
    </source>
</evidence>
<keyword evidence="4" id="KW-1185">Reference proteome</keyword>
<name>A0AAW6RGL9_9BURK</name>
<feature type="region of interest" description="Disordered" evidence="1">
    <location>
        <begin position="1"/>
        <end position="23"/>
    </location>
</feature>
<dbReference type="PANTHER" id="PTHR23150">
    <property type="entry name" value="SULFATASE MODIFYING FACTOR 1, 2"/>
    <property type="match status" value="1"/>
</dbReference>
<dbReference type="AlphaFoldDB" id="A0AAW6RGL9"/>
<dbReference type="Proteomes" id="UP001237156">
    <property type="component" value="Unassembled WGS sequence"/>
</dbReference>
<dbReference type="PANTHER" id="PTHR23150:SF35">
    <property type="entry name" value="BLL6746 PROTEIN"/>
    <property type="match status" value="1"/>
</dbReference>
<evidence type="ECO:0000256" key="1">
    <source>
        <dbReference type="SAM" id="MobiDB-lite"/>
    </source>
</evidence>
<accession>A0AAW6RGL9</accession>
<dbReference type="InterPro" id="IPR042095">
    <property type="entry name" value="SUMF_sf"/>
</dbReference>
<proteinExistence type="predicted"/>
<dbReference type="Gene3D" id="3.90.1580.10">
    <property type="entry name" value="paralog of FGE (formylglycine-generating enzyme)"/>
    <property type="match status" value="1"/>
</dbReference>
<dbReference type="GO" id="GO:0120147">
    <property type="term" value="F:formylglycine-generating oxidase activity"/>
    <property type="evidence" value="ECO:0007669"/>
    <property type="project" value="TreeGrafter"/>
</dbReference>